<proteinExistence type="predicted"/>
<evidence type="ECO:0000313" key="3">
    <source>
        <dbReference type="EMBL" id="MHI22116.1"/>
    </source>
</evidence>
<dbReference type="EMBL" id="AAGWGZ010000001">
    <property type="protein sequence ID" value="EBS6846281.1"/>
    <property type="molecule type" value="Genomic_DNA"/>
</dbReference>
<evidence type="ECO:0000313" key="1">
    <source>
        <dbReference type="EMBL" id="EBS6846281.1"/>
    </source>
</evidence>
<sequence>MVERLIKFFRRKGTEIFHYALKAVPAGLPAIPPTSATATVAQRRMQRFSDMDDHEKAMVVHQSMNNAHSFAHEIQAEGA</sequence>
<protein>
    <submittedName>
        <fullName evidence="2">Uncharacterized protein</fullName>
    </submittedName>
</protein>
<accession>A0A3J3C8K8</accession>
<evidence type="ECO:0000313" key="4">
    <source>
        <dbReference type="EMBL" id="MHS97446.1"/>
    </source>
</evidence>
<name>A0A3J3C8K8_SALER</name>
<comment type="caution">
    <text evidence="2">The sequence shown here is derived from an EMBL/GenBank/DDBJ whole genome shotgun (WGS) entry which is preliminary data.</text>
</comment>
<dbReference type="EMBL" id="ROVY01000024">
    <property type="protein sequence ID" value="MHI22116.1"/>
    <property type="molecule type" value="Genomic_DNA"/>
</dbReference>
<dbReference type="EMBL" id="RTRY01000005">
    <property type="protein sequence ID" value="MJX46812.1"/>
    <property type="molecule type" value="Genomic_DNA"/>
</dbReference>
<dbReference type="EMBL" id="RNUA01000013">
    <property type="protein sequence ID" value="MHS97446.1"/>
    <property type="molecule type" value="Genomic_DNA"/>
</dbReference>
<evidence type="ECO:0000313" key="5">
    <source>
        <dbReference type="EMBL" id="MJX46812.1"/>
    </source>
</evidence>
<dbReference type="EMBL" id="RNGN01000011">
    <property type="protein sequence ID" value="MFX62434.1"/>
    <property type="molecule type" value="Genomic_DNA"/>
</dbReference>
<gene>
    <name evidence="1" type="ORF">CBX34_00675</name>
    <name evidence="5" type="ORF">DTA53_07765</name>
    <name evidence="2" type="ORF">ED173_05455</name>
    <name evidence="3" type="ORF">EEM47_09555</name>
    <name evidence="4" type="ORF">EEN88_06065</name>
</gene>
<organism evidence="2">
    <name type="scientific">Salmonella enterica</name>
    <name type="common">Salmonella choleraesuis</name>
    <dbReference type="NCBI Taxonomy" id="28901"/>
    <lineage>
        <taxon>Bacteria</taxon>
        <taxon>Pseudomonadati</taxon>
        <taxon>Pseudomonadota</taxon>
        <taxon>Gammaproteobacteria</taxon>
        <taxon>Enterobacterales</taxon>
        <taxon>Enterobacteriaceae</taxon>
        <taxon>Salmonella</taxon>
    </lineage>
</organism>
<dbReference type="Proteomes" id="UP000839513">
    <property type="component" value="Unassembled WGS sequence"/>
</dbReference>
<dbReference type="AlphaFoldDB" id="A0A3J3C8K8"/>
<reference evidence="2" key="2">
    <citation type="submission" date="2018-10" db="EMBL/GenBank/DDBJ databases">
        <authorList>
            <consortium name="PulseNet: The National Subtyping Network for Foodborne Disease Surveillance"/>
            <person name="Tarr C.L."/>
            <person name="Trees E."/>
            <person name="Katz L.S."/>
            <person name="Carleton-Romer H.A."/>
            <person name="Stroika S."/>
            <person name="Kucerova Z."/>
            <person name="Roache K.F."/>
            <person name="Sabol A.L."/>
            <person name="Besser J."/>
            <person name="Gerner-Smidt P."/>
        </authorList>
    </citation>
    <scope>NUCLEOTIDE SEQUENCE [LARGE SCALE GENOMIC DNA]</scope>
    <source>
        <strain evidence="1">08-0470</strain>
        <strain evidence="2">PNUSAS059279</strain>
        <strain evidence="4">PNUSAS059687</strain>
        <strain evidence="3">PNUSAS059688</strain>
    </source>
</reference>
<dbReference type="Proteomes" id="UP000885264">
    <property type="component" value="Unassembled WGS sequence"/>
</dbReference>
<evidence type="ECO:0000313" key="2">
    <source>
        <dbReference type="EMBL" id="MFX62434.1"/>
    </source>
</evidence>
<dbReference type="Proteomes" id="UP000885417">
    <property type="component" value="Unassembled WGS sequence"/>
</dbReference>
<dbReference type="Proteomes" id="UP000885364">
    <property type="component" value="Unassembled WGS sequence"/>
</dbReference>
<reference evidence="5" key="1">
    <citation type="submission" date="2018-07" db="EMBL/GenBank/DDBJ databases">
        <authorList>
            <consortium name="GenomeTrakr network: Whole genome sequencing for foodborne pathogen traceback"/>
        </authorList>
    </citation>
    <scope>NUCLEOTIDE SEQUENCE [LARGE SCALE GENOMIC DNA]</scope>
    <source>
        <strain evidence="5">FDA00013282</strain>
    </source>
</reference>